<keyword evidence="3" id="KW-1185">Reference proteome</keyword>
<dbReference type="Pfam" id="PF20114">
    <property type="entry name" value="DUF6504"/>
    <property type="match status" value="1"/>
</dbReference>
<dbReference type="RefSeq" id="WP_344068419.1">
    <property type="nucleotide sequence ID" value="NZ_BAAAPN010000100.1"/>
</dbReference>
<dbReference type="InterPro" id="IPR045443">
    <property type="entry name" value="DUF6504"/>
</dbReference>
<accession>A0ABP4XC43</accession>
<sequence>MARCYDEPVHVQAQDEVMSAFIWRGRLYAVRGLVDRWTERRSWWQDPVGAPQAGERTVWRVEASAGRHTGTGVYDIGRDTDVDQSYPSWTLLRVQD</sequence>
<feature type="domain" description="DUF6504" evidence="1">
    <location>
        <begin position="2"/>
        <end position="96"/>
    </location>
</feature>
<gene>
    <name evidence="2" type="ORF">GCM10009810_33650</name>
</gene>
<evidence type="ECO:0000313" key="2">
    <source>
        <dbReference type="EMBL" id="GAA1773845.1"/>
    </source>
</evidence>
<dbReference type="Proteomes" id="UP001501475">
    <property type="component" value="Unassembled WGS sequence"/>
</dbReference>
<name>A0ABP4XC43_9MICO</name>
<reference evidence="3" key="1">
    <citation type="journal article" date="2019" name="Int. J. Syst. Evol. Microbiol.">
        <title>The Global Catalogue of Microorganisms (GCM) 10K type strain sequencing project: providing services to taxonomists for standard genome sequencing and annotation.</title>
        <authorList>
            <consortium name="The Broad Institute Genomics Platform"/>
            <consortium name="The Broad Institute Genome Sequencing Center for Infectious Disease"/>
            <person name="Wu L."/>
            <person name="Ma J."/>
        </authorList>
    </citation>
    <scope>NUCLEOTIDE SEQUENCE [LARGE SCALE GENOMIC DNA]</scope>
    <source>
        <strain evidence="3">JCM 15591</strain>
    </source>
</reference>
<comment type="caution">
    <text evidence="2">The sequence shown here is derived from an EMBL/GenBank/DDBJ whole genome shotgun (WGS) entry which is preliminary data.</text>
</comment>
<evidence type="ECO:0000259" key="1">
    <source>
        <dbReference type="Pfam" id="PF20114"/>
    </source>
</evidence>
<organism evidence="2 3">
    <name type="scientific">Nostocoides vanveenii</name>
    <dbReference type="NCBI Taxonomy" id="330835"/>
    <lineage>
        <taxon>Bacteria</taxon>
        <taxon>Bacillati</taxon>
        <taxon>Actinomycetota</taxon>
        <taxon>Actinomycetes</taxon>
        <taxon>Micrococcales</taxon>
        <taxon>Intrasporangiaceae</taxon>
        <taxon>Nostocoides</taxon>
    </lineage>
</organism>
<protein>
    <recommendedName>
        <fullName evidence="1">DUF6504 domain-containing protein</fullName>
    </recommendedName>
</protein>
<dbReference type="EMBL" id="BAAAPN010000100">
    <property type="protein sequence ID" value="GAA1773845.1"/>
    <property type="molecule type" value="Genomic_DNA"/>
</dbReference>
<proteinExistence type="predicted"/>
<evidence type="ECO:0000313" key="3">
    <source>
        <dbReference type="Proteomes" id="UP001501475"/>
    </source>
</evidence>